<dbReference type="GeneID" id="95624581"/>
<protein>
    <recommendedName>
        <fullName evidence="1">C2H2-type domain-containing protein</fullName>
    </recommendedName>
</protein>
<feature type="domain" description="C2H2-type" evidence="1">
    <location>
        <begin position="187"/>
        <end position="209"/>
    </location>
</feature>
<gene>
    <name evidence="2" type="ORF">OEIGOIKO_05816</name>
</gene>
<evidence type="ECO:0000313" key="3">
    <source>
        <dbReference type="Proteomes" id="UP000287830"/>
    </source>
</evidence>
<dbReference type="RefSeq" id="WP_125047314.1">
    <property type="nucleotide sequence ID" value="NZ_BHZC01000001.1"/>
</dbReference>
<dbReference type="EMBL" id="BHZC01000001">
    <property type="protein sequence ID" value="GCD38006.1"/>
    <property type="molecule type" value="Genomic_DNA"/>
</dbReference>
<accession>A0A7U9KZ13</accession>
<dbReference type="OrthoDB" id="4247618at2"/>
<evidence type="ECO:0000313" key="2">
    <source>
        <dbReference type="EMBL" id="GCD38006.1"/>
    </source>
</evidence>
<dbReference type="InterPro" id="IPR013087">
    <property type="entry name" value="Znf_C2H2_type"/>
</dbReference>
<proteinExistence type="predicted"/>
<dbReference type="Proteomes" id="UP000287830">
    <property type="component" value="Unassembled WGS sequence"/>
</dbReference>
<name>A0A7U9KZ13_9ACTN</name>
<dbReference type="PROSITE" id="PS00028">
    <property type="entry name" value="ZINC_FINGER_C2H2_1"/>
    <property type="match status" value="1"/>
</dbReference>
<evidence type="ECO:0000259" key="1">
    <source>
        <dbReference type="PROSITE" id="PS00028"/>
    </source>
</evidence>
<organism evidence="2 3">
    <name type="scientific">Streptomyces chrestomyceticus JCM 4735</name>
    <dbReference type="NCBI Taxonomy" id="1306181"/>
    <lineage>
        <taxon>Bacteria</taxon>
        <taxon>Bacillati</taxon>
        <taxon>Actinomycetota</taxon>
        <taxon>Actinomycetes</taxon>
        <taxon>Kitasatosporales</taxon>
        <taxon>Streptomycetaceae</taxon>
        <taxon>Streptomyces</taxon>
    </lineage>
</organism>
<sequence>MNCLACTHPLDGPGRLCPGCTRGLDERLADLPRQYLLLGLAENLQRRRTGDRGPVAVVRDAPMPLSEAALTLRAEGGIVTVLEGWRRQMQAARGWGVPAEGGPYARRVRDAARGLRMSLEWIAAEWDDAGELAHGVQGLAARCRAVTEPADPAQRARLLGYCVAPYGDGSPCGGEVRLSHGEKVAGCRWCGCAYPSATWLGLHTAQPEHTGAAGAGAAA</sequence>
<reference evidence="2 3" key="1">
    <citation type="submission" date="2018-11" db="EMBL/GenBank/DDBJ databases">
        <title>Whole genome sequence of Streptomyces chrestomyceticus NBRC 13444(T).</title>
        <authorList>
            <person name="Komaki H."/>
            <person name="Tamura T."/>
        </authorList>
    </citation>
    <scope>NUCLEOTIDE SEQUENCE [LARGE SCALE GENOMIC DNA]</scope>
    <source>
        <strain evidence="2 3">NBRC 13444</strain>
    </source>
</reference>
<comment type="caution">
    <text evidence="2">The sequence shown here is derived from an EMBL/GenBank/DDBJ whole genome shotgun (WGS) entry which is preliminary data.</text>
</comment>
<dbReference type="AlphaFoldDB" id="A0A7U9KZ13"/>